<dbReference type="EC" id="2.1.1.64" evidence="1"/>
<name>A0ABV7GHL5_9GAMM</name>
<proteinExistence type="predicted"/>
<evidence type="ECO:0000313" key="2">
    <source>
        <dbReference type="Proteomes" id="UP001595621"/>
    </source>
</evidence>
<dbReference type="EMBL" id="JBHRTD010000023">
    <property type="protein sequence ID" value="MFC3141017.1"/>
    <property type="molecule type" value="Genomic_DNA"/>
</dbReference>
<dbReference type="GO" id="GO:0102208">
    <property type="term" value="F:2-polyprenyl-6-hydroxyphenol methylase activity"/>
    <property type="evidence" value="ECO:0007669"/>
    <property type="project" value="UniProtKB-EC"/>
</dbReference>
<evidence type="ECO:0000313" key="1">
    <source>
        <dbReference type="EMBL" id="MFC3141017.1"/>
    </source>
</evidence>
<dbReference type="EC" id="2.1.1.222" evidence="1"/>
<protein>
    <submittedName>
        <fullName evidence="1">Class I SAM-dependent methyltransferase</fullName>
        <ecNumber evidence="1">2.1.1.222</ecNumber>
        <ecNumber evidence="1">2.1.1.64</ecNumber>
    </submittedName>
</protein>
<keyword evidence="2" id="KW-1185">Reference proteome</keyword>
<gene>
    <name evidence="1" type="ORF">ACFOE0_22955</name>
</gene>
<dbReference type="SUPFAM" id="SSF53335">
    <property type="entry name" value="S-adenosyl-L-methionine-dependent methyltransferases"/>
    <property type="match status" value="1"/>
</dbReference>
<accession>A0ABV7GHL5</accession>
<reference evidence="2" key="1">
    <citation type="journal article" date="2019" name="Int. J. Syst. Evol. Microbiol.">
        <title>The Global Catalogue of Microorganisms (GCM) 10K type strain sequencing project: providing services to taxonomists for standard genome sequencing and annotation.</title>
        <authorList>
            <consortium name="The Broad Institute Genomics Platform"/>
            <consortium name="The Broad Institute Genome Sequencing Center for Infectious Disease"/>
            <person name="Wu L."/>
            <person name="Ma J."/>
        </authorList>
    </citation>
    <scope>NUCLEOTIDE SEQUENCE [LARGE SCALE GENOMIC DNA]</scope>
    <source>
        <strain evidence="2">KCTC 52277</strain>
    </source>
</reference>
<dbReference type="Pfam" id="PF13489">
    <property type="entry name" value="Methyltransf_23"/>
    <property type="match status" value="1"/>
</dbReference>
<dbReference type="Gene3D" id="3.40.50.150">
    <property type="entry name" value="Vaccinia Virus protein VP39"/>
    <property type="match status" value="1"/>
</dbReference>
<dbReference type="GO" id="GO:0061542">
    <property type="term" value="F:3-demethylubiquinol 3-O-methyltransferase activity"/>
    <property type="evidence" value="ECO:0007669"/>
    <property type="project" value="UniProtKB-EC"/>
</dbReference>
<dbReference type="CDD" id="cd02440">
    <property type="entry name" value="AdoMet_MTases"/>
    <property type="match status" value="1"/>
</dbReference>
<comment type="caution">
    <text evidence="1">The sequence shown here is derived from an EMBL/GenBank/DDBJ whole genome shotgun (WGS) entry which is preliminary data.</text>
</comment>
<keyword evidence="1" id="KW-0808">Transferase</keyword>
<organism evidence="1 2">
    <name type="scientific">Shewanella submarina</name>
    <dbReference type="NCBI Taxonomy" id="2016376"/>
    <lineage>
        <taxon>Bacteria</taxon>
        <taxon>Pseudomonadati</taxon>
        <taxon>Pseudomonadota</taxon>
        <taxon>Gammaproteobacteria</taxon>
        <taxon>Alteromonadales</taxon>
        <taxon>Shewanellaceae</taxon>
        <taxon>Shewanella</taxon>
    </lineage>
</organism>
<sequence length="225" mass="24766">MNSLNYYNTHAEELAAQYQSLAAENVHKDWLGILQQPEFEGPLRVLDIGAGSGRDAAFFATERQGNQVIAVEPADELVRLGKIHTQGLAVTWCQDSMPDLAGPEFAAVEHSETGLDSRFNVILLSAVWMHLPAEQRPKALIRLAELLADNGLLVISLRLTISEDDIHTRKMFPVSASELESLVLSVGLKRYLVSHEEADQLGRSLSWQTIVLSKGHRSLCAGVSQ</sequence>
<dbReference type="GO" id="GO:0032259">
    <property type="term" value="P:methylation"/>
    <property type="evidence" value="ECO:0007669"/>
    <property type="project" value="UniProtKB-KW"/>
</dbReference>
<dbReference type="InterPro" id="IPR029063">
    <property type="entry name" value="SAM-dependent_MTases_sf"/>
</dbReference>
<keyword evidence="1" id="KW-0489">Methyltransferase</keyword>
<dbReference type="Proteomes" id="UP001595621">
    <property type="component" value="Unassembled WGS sequence"/>
</dbReference>
<dbReference type="RefSeq" id="WP_248937596.1">
    <property type="nucleotide sequence ID" value="NZ_JAKILF010000011.1"/>
</dbReference>